<accession>A0A2K2DJ23</accession>
<organism evidence="1">
    <name type="scientific">Brachypodium distachyon</name>
    <name type="common">Purple false brome</name>
    <name type="synonym">Trachynia distachya</name>
    <dbReference type="NCBI Taxonomy" id="15368"/>
    <lineage>
        <taxon>Eukaryota</taxon>
        <taxon>Viridiplantae</taxon>
        <taxon>Streptophyta</taxon>
        <taxon>Embryophyta</taxon>
        <taxon>Tracheophyta</taxon>
        <taxon>Spermatophyta</taxon>
        <taxon>Magnoliopsida</taxon>
        <taxon>Liliopsida</taxon>
        <taxon>Poales</taxon>
        <taxon>Poaceae</taxon>
        <taxon>BOP clade</taxon>
        <taxon>Pooideae</taxon>
        <taxon>Stipodae</taxon>
        <taxon>Brachypodieae</taxon>
        <taxon>Brachypodium</taxon>
    </lineage>
</organism>
<dbReference type="Gramene" id="PNT74277">
    <property type="protein sequence ID" value="PNT74277"/>
    <property type="gene ID" value="BRADI_1g11795v3"/>
</dbReference>
<proteinExistence type="predicted"/>
<gene>
    <name evidence="1" type="ORF">BRADI_1g11795v3</name>
</gene>
<dbReference type="Proteomes" id="UP000008810">
    <property type="component" value="Chromosome 1"/>
</dbReference>
<reference evidence="1 2" key="1">
    <citation type="journal article" date="2010" name="Nature">
        <title>Genome sequencing and analysis of the model grass Brachypodium distachyon.</title>
        <authorList>
            <consortium name="International Brachypodium Initiative"/>
        </authorList>
    </citation>
    <scope>NUCLEOTIDE SEQUENCE [LARGE SCALE GENOMIC DNA]</scope>
    <source>
        <strain evidence="1 2">Bd21</strain>
    </source>
</reference>
<reference evidence="2" key="3">
    <citation type="submission" date="2018-08" db="UniProtKB">
        <authorList>
            <consortium name="EnsemblPlants"/>
        </authorList>
    </citation>
    <scope>IDENTIFICATION</scope>
    <source>
        <strain evidence="2">cv. Bd21</strain>
    </source>
</reference>
<dbReference type="EMBL" id="CM000880">
    <property type="protein sequence ID" value="PNT74277.1"/>
    <property type="molecule type" value="Genomic_DNA"/>
</dbReference>
<sequence>MERAAEAARRKVADLEMAIYALGGRPRDAVACRCSLPGHSEAPTCFRTD</sequence>
<dbReference type="EnsemblPlants" id="PNT74277">
    <property type="protein sequence ID" value="PNT74277"/>
    <property type="gene ID" value="BRADI_1g11795v3"/>
</dbReference>
<evidence type="ECO:0000313" key="2">
    <source>
        <dbReference type="EnsemblPlants" id="PNT74277"/>
    </source>
</evidence>
<reference evidence="1" key="2">
    <citation type="submission" date="2017-06" db="EMBL/GenBank/DDBJ databases">
        <title>WGS assembly of Brachypodium distachyon.</title>
        <authorList>
            <consortium name="The International Brachypodium Initiative"/>
            <person name="Lucas S."/>
            <person name="Harmon-Smith M."/>
            <person name="Lail K."/>
            <person name="Tice H."/>
            <person name="Grimwood J."/>
            <person name="Bruce D."/>
            <person name="Barry K."/>
            <person name="Shu S."/>
            <person name="Lindquist E."/>
            <person name="Wang M."/>
            <person name="Pitluck S."/>
            <person name="Vogel J.P."/>
            <person name="Garvin D.F."/>
            <person name="Mockler T.C."/>
            <person name="Schmutz J."/>
            <person name="Rokhsar D."/>
            <person name="Bevan M.W."/>
        </authorList>
    </citation>
    <scope>NUCLEOTIDE SEQUENCE</scope>
    <source>
        <strain evidence="1">Bd21</strain>
    </source>
</reference>
<dbReference type="InParanoid" id="A0A2K2DJ23"/>
<evidence type="ECO:0000313" key="1">
    <source>
        <dbReference type="EMBL" id="PNT74277.1"/>
    </source>
</evidence>
<keyword evidence="3" id="KW-1185">Reference proteome</keyword>
<protein>
    <submittedName>
        <fullName evidence="1 2">Uncharacterized protein</fullName>
    </submittedName>
</protein>
<dbReference type="AlphaFoldDB" id="A0A2K2DJ23"/>
<name>A0A2K2DJ23_BRADI</name>
<evidence type="ECO:0000313" key="3">
    <source>
        <dbReference type="Proteomes" id="UP000008810"/>
    </source>
</evidence>